<dbReference type="PANTHER" id="PTHR31444">
    <property type="entry name" value="OS11G0490100 PROTEIN"/>
    <property type="match status" value="1"/>
</dbReference>
<dbReference type="Proteomes" id="UP000479710">
    <property type="component" value="Unassembled WGS sequence"/>
</dbReference>
<evidence type="ECO:0000313" key="5">
    <source>
        <dbReference type="EMBL" id="KAF0895223.1"/>
    </source>
</evidence>
<gene>
    <name evidence="5" type="ORF">E2562_008562</name>
</gene>
<dbReference type="EMBL" id="SPHZ02000010">
    <property type="protein sequence ID" value="KAF0895223.1"/>
    <property type="molecule type" value="Genomic_DNA"/>
</dbReference>
<dbReference type="Pfam" id="PF21729">
    <property type="entry name" value="IRX15_IRX15L_GXM"/>
    <property type="match status" value="1"/>
</dbReference>
<dbReference type="InterPro" id="IPR006514">
    <property type="entry name" value="IRX15/GXM/AGM"/>
</dbReference>
<evidence type="ECO:0000256" key="4">
    <source>
        <dbReference type="ARBA" id="ARBA00023136"/>
    </source>
</evidence>
<keyword evidence="6" id="KW-1185">Reference proteome</keyword>
<evidence type="ECO:0000313" key="6">
    <source>
        <dbReference type="Proteomes" id="UP000479710"/>
    </source>
</evidence>
<name>A0A6G1C6N8_9ORYZ</name>
<dbReference type="GO" id="GO:0045492">
    <property type="term" value="P:xylan biosynthetic process"/>
    <property type="evidence" value="ECO:0007669"/>
    <property type="project" value="InterPro"/>
</dbReference>
<evidence type="ECO:0000256" key="2">
    <source>
        <dbReference type="ARBA" id="ARBA00022692"/>
    </source>
</evidence>
<keyword evidence="3" id="KW-1133">Transmembrane helix</keyword>
<reference evidence="5 6" key="1">
    <citation type="submission" date="2019-11" db="EMBL/GenBank/DDBJ databases">
        <title>Whole genome sequence of Oryza granulata.</title>
        <authorList>
            <person name="Li W."/>
        </authorList>
    </citation>
    <scope>NUCLEOTIDE SEQUENCE [LARGE SCALE GENOMIC DNA]</scope>
    <source>
        <strain evidence="6">cv. Menghai</strain>
        <tissue evidence="5">Leaf</tissue>
    </source>
</reference>
<evidence type="ECO:0000256" key="3">
    <source>
        <dbReference type="ARBA" id="ARBA00022989"/>
    </source>
</evidence>
<organism evidence="5 6">
    <name type="scientific">Oryza meyeriana var. granulata</name>
    <dbReference type="NCBI Taxonomy" id="110450"/>
    <lineage>
        <taxon>Eukaryota</taxon>
        <taxon>Viridiplantae</taxon>
        <taxon>Streptophyta</taxon>
        <taxon>Embryophyta</taxon>
        <taxon>Tracheophyta</taxon>
        <taxon>Spermatophyta</taxon>
        <taxon>Magnoliopsida</taxon>
        <taxon>Liliopsida</taxon>
        <taxon>Poales</taxon>
        <taxon>Poaceae</taxon>
        <taxon>BOP clade</taxon>
        <taxon>Oryzoideae</taxon>
        <taxon>Oryzeae</taxon>
        <taxon>Oryzinae</taxon>
        <taxon>Oryza</taxon>
        <taxon>Oryza meyeriana</taxon>
    </lineage>
</organism>
<accession>A0A6G1C6N8</accession>
<sequence length="334" mass="35462">MASPMHARRAKLKSHLVSAKANLKHHVTPRRLLLLSAASASAFLLLLTLRTLSAAAAATSRAAAASSSSTAPVLLHRPQQREPLQDGCEKLPAPVAEALVYYATSNATGAPRRAAAEVAATARVLSRRAPCNLLVFGLGHGAALWAALNHGGRTVFLEEDDALVSDVATRHPASLALEAYRVAYLASAADADELLALRDSADCTGAANQQQRPLSPGHFDRSPCKLAVRGLPAAFYEAEWDVIVVDAPTMEAPGMMGAIYTAAVAARARRPAESGGETDVVVHDVDQQVQDRFSTAFLCGGYLKEEVGKLRHFAIPSHKEGRSCKKHASYSLHQ</sequence>
<comment type="caution">
    <text evidence="5">The sequence shown here is derived from an EMBL/GenBank/DDBJ whole genome shotgun (WGS) entry which is preliminary data.</text>
</comment>
<comment type="subcellular location">
    <subcellularLocation>
        <location evidence="1">Golgi apparatus membrane</location>
        <topology evidence="1">Single-pass membrane protein</topology>
    </subcellularLocation>
</comment>
<protein>
    <submittedName>
        <fullName evidence="5">Uncharacterized protein</fullName>
    </submittedName>
</protein>
<dbReference type="GO" id="GO:0000139">
    <property type="term" value="C:Golgi membrane"/>
    <property type="evidence" value="ECO:0007669"/>
    <property type="project" value="UniProtKB-SubCell"/>
</dbReference>
<keyword evidence="2" id="KW-0812">Transmembrane</keyword>
<dbReference type="OrthoDB" id="689316at2759"/>
<dbReference type="NCBIfam" id="TIGR01627">
    <property type="entry name" value="A_thal_3515"/>
    <property type="match status" value="1"/>
</dbReference>
<proteinExistence type="predicted"/>
<keyword evidence="4" id="KW-0472">Membrane</keyword>
<dbReference type="AlphaFoldDB" id="A0A6G1C6N8"/>
<evidence type="ECO:0000256" key="1">
    <source>
        <dbReference type="ARBA" id="ARBA00004194"/>
    </source>
</evidence>